<dbReference type="STRING" id="1280847.SAMN04488036_101471"/>
<dbReference type="Pfam" id="PF02620">
    <property type="entry name" value="YceD"/>
    <property type="match status" value="1"/>
</dbReference>
<evidence type="ECO:0000313" key="1">
    <source>
        <dbReference type="EMBL" id="SFK57493.1"/>
    </source>
</evidence>
<dbReference type="RefSeq" id="WP_093319739.1">
    <property type="nucleotide sequence ID" value="NZ_FOSZ01000001.1"/>
</dbReference>
<keyword evidence="2" id="KW-1185">Reference proteome</keyword>
<proteinExistence type="predicted"/>
<gene>
    <name evidence="1" type="ORF">SAMN04488036_101471</name>
</gene>
<dbReference type="EMBL" id="FOSZ01000001">
    <property type="protein sequence ID" value="SFK57493.1"/>
    <property type="molecule type" value="Genomic_DNA"/>
</dbReference>
<dbReference type="OrthoDB" id="8443793at2"/>
<sequence>MTNPTENGPIFKVRTLAQNQPTAFEVRPSKSELATIAGNLDLLDLRKVHLTGEIKAAGQSDWTLTARLGATVVQPCVVTLDPVTTRIEATVLRHYLSQMPEYGEDEEVEMPEDENAEQLGSEINIADVLFEALALNLPLFPRTTDAEMDTTAFTEPGKKAMTDEEAKPFASLAAFRDKLGSSDDE</sequence>
<dbReference type="Proteomes" id="UP000198851">
    <property type="component" value="Unassembled WGS sequence"/>
</dbReference>
<evidence type="ECO:0000313" key="2">
    <source>
        <dbReference type="Proteomes" id="UP000198851"/>
    </source>
</evidence>
<dbReference type="InterPro" id="IPR003772">
    <property type="entry name" value="YceD"/>
</dbReference>
<organism evidence="1 2">
    <name type="scientific">Shimia haliotis</name>
    <dbReference type="NCBI Taxonomy" id="1280847"/>
    <lineage>
        <taxon>Bacteria</taxon>
        <taxon>Pseudomonadati</taxon>
        <taxon>Pseudomonadota</taxon>
        <taxon>Alphaproteobacteria</taxon>
        <taxon>Rhodobacterales</taxon>
        <taxon>Roseobacteraceae</taxon>
    </lineage>
</organism>
<reference evidence="2" key="1">
    <citation type="submission" date="2016-10" db="EMBL/GenBank/DDBJ databases">
        <authorList>
            <person name="Varghese N."/>
            <person name="Submissions S."/>
        </authorList>
    </citation>
    <scope>NUCLEOTIDE SEQUENCE [LARGE SCALE GENOMIC DNA]</scope>
    <source>
        <strain evidence="2">DSM 28453</strain>
    </source>
</reference>
<name>A0A1I4AMI6_9RHOB</name>
<dbReference type="AlphaFoldDB" id="A0A1I4AMI6"/>
<accession>A0A1I4AMI6</accession>
<protein>
    <submittedName>
        <fullName evidence="1">Uncharacterized metal-binding protein YceD, DUF177 family</fullName>
    </submittedName>
</protein>